<name>A0A9J6CM52_POLVA</name>
<comment type="caution">
    <text evidence="3">The sequence shown here is derived from an EMBL/GenBank/DDBJ whole genome shotgun (WGS) entry which is preliminary data.</text>
</comment>
<keyword evidence="4" id="KW-1185">Reference proteome</keyword>
<organism evidence="3 4">
    <name type="scientific">Polypedilum vanderplanki</name>
    <name type="common">Sleeping chironomid midge</name>
    <dbReference type="NCBI Taxonomy" id="319348"/>
    <lineage>
        <taxon>Eukaryota</taxon>
        <taxon>Metazoa</taxon>
        <taxon>Ecdysozoa</taxon>
        <taxon>Arthropoda</taxon>
        <taxon>Hexapoda</taxon>
        <taxon>Insecta</taxon>
        <taxon>Pterygota</taxon>
        <taxon>Neoptera</taxon>
        <taxon>Endopterygota</taxon>
        <taxon>Diptera</taxon>
        <taxon>Nematocera</taxon>
        <taxon>Chironomoidea</taxon>
        <taxon>Chironomidae</taxon>
        <taxon>Chironominae</taxon>
        <taxon>Polypedilum</taxon>
        <taxon>Polypedilum</taxon>
    </lineage>
</organism>
<dbReference type="EMBL" id="JADBJN010000001">
    <property type="protein sequence ID" value="KAG5682715.1"/>
    <property type="molecule type" value="Genomic_DNA"/>
</dbReference>
<sequence length="224" mass="26415">MSRIVSSSTFLTSNKNINNGLNREDSSVMMKHFSHHCTDKFAKYANSATFVGKKLFNNDSGFDANLNVDRFNYHHKPALAFSVRRQKRTSPEEEKKQKIAFEAWRTNVDARKKIQKHIEKERAEALEKKKNEEVEKKKLLNDMLVCEWFARKKQEAKSKTAKHDETRKSCEQKKKQAEKVFKHALSHEEWLYKKKEELKAQKSVIDKRIEAKKCDPRLSKIFKL</sequence>
<evidence type="ECO:0000313" key="4">
    <source>
        <dbReference type="Proteomes" id="UP001107558"/>
    </source>
</evidence>
<evidence type="ECO:0000256" key="2">
    <source>
        <dbReference type="SAM" id="MobiDB-lite"/>
    </source>
</evidence>
<reference evidence="3" key="1">
    <citation type="submission" date="2021-03" db="EMBL/GenBank/DDBJ databases">
        <title>Chromosome level genome of the anhydrobiotic midge Polypedilum vanderplanki.</title>
        <authorList>
            <person name="Yoshida Y."/>
            <person name="Kikawada T."/>
            <person name="Gusev O."/>
        </authorList>
    </citation>
    <scope>NUCLEOTIDE SEQUENCE</scope>
    <source>
        <strain evidence="3">NIAS01</strain>
        <tissue evidence="3">Whole body or cell culture</tissue>
    </source>
</reference>
<evidence type="ECO:0000313" key="3">
    <source>
        <dbReference type="EMBL" id="KAG5682715.1"/>
    </source>
</evidence>
<evidence type="ECO:0000256" key="1">
    <source>
        <dbReference type="SAM" id="Coils"/>
    </source>
</evidence>
<feature type="region of interest" description="Disordered" evidence="2">
    <location>
        <begin position="157"/>
        <end position="177"/>
    </location>
</feature>
<feature type="coiled-coil region" evidence="1">
    <location>
        <begin position="111"/>
        <end position="143"/>
    </location>
</feature>
<keyword evidence="1" id="KW-0175">Coiled coil</keyword>
<dbReference type="AlphaFoldDB" id="A0A9J6CM52"/>
<accession>A0A9J6CM52</accession>
<protein>
    <submittedName>
        <fullName evidence="3">Uncharacterized protein</fullName>
    </submittedName>
</protein>
<proteinExistence type="predicted"/>
<gene>
    <name evidence="3" type="ORF">PVAND_012049</name>
</gene>
<dbReference type="Proteomes" id="UP001107558">
    <property type="component" value="Chromosome 1"/>
</dbReference>